<feature type="transmembrane region" description="Helical" evidence="1">
    <location>
        <begin position="149"/>
        <end position="168"/>
    </location>
</feature>
<dbReference type="InterPro" id="IPR003675">
    <property type="entry name" value="Rce1/LyrA-like_dom"/>
</dbReference>
<keyword evidence="1" id="KW-1133">Transmembrane helix</keyword>
<proteinExistence type="predicted"/>
<keyword evidence="3" id="KW-0378">Hydrolase</keyword>
<feature type="transmembrane region" description="Helical" evidence="1">
    <location>
        <begin position="277"/>
        <end position="295"/>
    </location>
</feature>
<dbReference type="GO" id="GO:0008237">
    <property type="term" value="F:metallopeptidase activity"/>
    <property type="evidence" value="ECO:0007669"/>
    <property type="project" value="UniProtKB-KW"/>
</dbReference>
<keyword evidence="1" id="KW-0472">Membrane</keyword>
<feature type="domain" description="CAAX prenyl protease 2/Lysostaphin resistance protein A-like" evidence="2">
    <location>
        <begin position="155"/>
        <end position="246"/>
    </location>
</feature>
<gene>
    <name evidence="3" type="ORF">LXN57_32080</name>
</gene>
<dbReference type="EMBL" id="JAMQOL010000047">
    <property type="protein sequence ID" value="MCM4082215.1"/>
    <property type="molecule type" value="Genomic_DNA"/>
</dbReference>
<dbReference type="RefSeq" id="WP_251801935.1">
    <property type="nucleotide sequence ID" value="NZ_JAMQOL010000047.1"/>
</dbReference>
<sequence length="301" mass="31593">MSTVVPAPADVQAEFHLRGRSVPGWRWWRPITSIIMAVAGSVLVLDEIPVLAYRLIGPSGGLPVLGPLTDIVVRLISIALVLPVVVIVTRLIGRRPATSVLSATGRPRWRLIGISLLIATPVPAAVLMLVIFGTVITAAQQGTLGSVPLMALAAALTLIVALIPLQALSEEALHRGLILQAASEYSRGPWPGIAVQATVFAALHGPGGSIAGYLNLAGYAVILGWLAVSTGGIEAGLVLHTTVNTMGIVALCLQIVVLGTNLDAAGATSADTGWQQPAMELPLILGYALLVRWIWRRLTRR</sequence>
<dbReference type="Pfam" id="PF02517">
    <property type="entry name" value="Rce1-like"/>
    <property type="match status" value="1"/>
</dbReference>
<feature type="transmembrane region" description="Helical" evidence="1">
    <location>
        <begin position="188"/>
        <end position="204"/>
    </location>
</feature>
<keyword evidence="4" id="KW-1185">Reference proteome</keyword>
<keyword evidence="1" id="KW-0812">Transmembrane</keyword>
<name>A0ABT0Y8Q9_9ACTN</name>
<accession>A0ABT0Y8Q9</accession>
<evidence type="ECO:0000313" key="4">
    <source>
        <dbReference type="Proteomes" id="UP001523216"/>
    </source>
</evidence>
<evidence type="ECO:0000313" key="3">
    <source>
        <dbReference type="EMBL" id="MCM4082215.1"/>
    </source>
</evidence>
<feature type="transmembrane region" description="Helical" evidence="1">
    <location>
        <begin position="114"/>
        <end position="137"/>
    </location>
</feature>
<comment type="caution">
    <text evidence="3">The sequence shown here is derived from an EMBL/GenBank/DDBJ whole genome shotgun (WGS) entry which is preliminary data.</text>
</comment>
<evidence type="ECO:0000256" key="1">
    <source>
        <dbReference type="SAM" id="Phobius"/>
    </source>
</evidence>
<feature type="transmembrane region" description="Helical" evidence="1">
    <location>
        <begin position="210"/>
        <end position="228"/>
    </location>
</feature>
<keyword evidence="3" id="KW-0645">Protease</keyword>
<organism evidence="3 4">
    <name type="scientific">Paractinoplanes hotanensis</name>
    <dbReference type="NCBI Taxonomy" id="2906497"/>
    <lineage>
        <taxon>Bacteria</taxon>
        <taxon>Bacillati</taxon>
        <taxon>Actinomycetota</taxon>
        <taxon>Actinomycetes</taxon>
        <taxon>Micromonosporales</taxon>
        <taxon>Micromonosporaceae</taxon>
        <taxon>Paractinoplanes</taxon>
    </lineage>
</organism>
<protein>
    <submittedName>
        <fullName evidence="3">CPBP family intramembrane metalloprotease</fullName>
    </submittedName>
</protein>
<feature type="transmembrane region" description="Helical" evidence="1">
    <location>
        <begin position="27"/>
        <end position="45"/>
    </location>
</feature>
<reference evidence="3 4" key="1">
    <citation type="submission" date="2022-06" db="EMBL/GenBank/DDBJ databases">
        <title>Actinoplanes abujensis sp. nov., isolated from Nigerian arid soil.</title>
        <authorList>
            <person name="Ding P."/>
        </authorList>
    </citation>
    <scope>NUCLEOTIDE SEQUENCE [LARGE SCALE GENOMIC DNA]</scope>
    <source>
        <strain evidence="4">TRM88002</strain>
    </source>
</reference>
<feature type="transmembrane region" description="Helical" evidence="1">
    <location>
        <begin position="235"/>
        <end position="257"/>
    </location>
</feature>
<evidence type="ECO:0000259" key="2">
    <source>
        <dbReference type="Pfam" id="PF02517"/>
    </source>
</evidence>
<keyword evidence="3" id="KW-0482">Metalloprotease</keyword>
<feature type="transmembrane region" description="Helical" evidence="1">
    <location>
        <begin position="71"/>
        <end position="93"/>
    </location>
</feature>
<dbReference type="Proteomes" id="UP001523216">
    <property type="component" value="Unassembled WGS sequence"/>
</dbReference>